<dbReference type="EMBL" id="KB741022">
    <property type="protein sequence ID" value="ENN74973.1"/>
    <property type="molecule type" value="Genomic_DNA"/>
</dbReference>
<dbReference type="PROSITE" id="PS01209">
    <property type="entry name" value="LDLRA_1"/>
    <property type="match status" value="1"/>
</dbReference>
<dbReference type="InterPro" id="IPR036055">
    <property type="entry name" value="LDL_receptor-like_sf"/>
</dbReference>
<evidence type="ECO:0000256" key="2">
    <source>
        <dbReference type="ARBA" id="ARBA00023180"/>
    </source>
</evidence>
<sequence length="268" mass="29523">MKPSLNDLLGVSSGGALGPPEDALQLKRQAALKQTSFAHCGLGFKAIFTPEASLGIWRAEGQGNRGLSRKYTTPDKQWSRQRRSCSLLRAYATSRSRRSRIRISEEERSALKGVEIRVRDPKRDLRALRFGRAIIRVVLCGSRAWWPAVQPWKPPRSGRWGPQNMQKFLQFCNETTHNPLNSSSAAVERALSPSNRDFWTAARAMAAALRSVLAIGLLAGLGGAAPPTTCQVGEFACATGRCVPSNRFCDTRNDCGDSSDEPRHCTRK</sequence>
<comment type="caution">
    <text evidence="3">Lacks conserved residue(s) required for the propagation of feature annotation.</text>
</comment>
<evidence type="ECO:0000256" key="1">
    <source>
        <dbReference type="ARBA" id="ARBA00023157"/>
    </source>
</evidence>
<keyword evidence="1 3" id="KW-1015">Disulfide bond</keyword>
<dbReference type="InterPro" id="IPR023415">
    <property type="entry name" value="LDLR_class-A_CS"/>
</dbReference>
<feature type="non-terminal residue" evidence="4">
    <location>
        <position position="1"/>
    </location>
</feature>
<dbReference type="SUPFAM" id="SSF57424">
    <property type="entry name" value="LDL receptor-like module"/>
    <property type="match status" value="1"/>
</dbReference>
<dbReference type="FunFam" id="4.10.400.10:FF:000065">
    <property type="entry name" value="Transmembrane protease serine 7"/>
    <property type="match status" value="1"/>
</dbReference>
<feature type="disulfide bond" evidence="3">
    <location>
        <begin position="230"/>
        <end position="242"/>
    </location>
</feature>
<dbReference type="InterPro" id="IPR002172">
    <property type="entry name" value="LDrepeatLR_classA_rpt"/>
</dbReference>
<dbReference type="PROSITE" id="PS50068">
    <property type="entry name" value="LDLRA_2"/>
    <property type="match status" value="1"/>
</dbReference>
<evidence type="ECO:0000256" key="3">
    <source>
        <dbReference type="PROSITE-ProRule" id="PRU00124"/>
    </source>
</evidence>
<gene>
    <name evidence="4" type="ORF">YQE_08430</name>
</gene>
<dbReference type="AlphaFoldDB" id="N6TB61"/>
<accession>N6TB61</accession>
<organism evidence="4">
    <name type="scientific">Dendroctonus ponderosae</name>
    <name type="common">Mountain pine beetle</name>
    <dbReference type="NCBI Taxonomy" id="77166"/>
    <lineage>
        <taxon>Eukaryota</taxon>
        <taxon>Metazoa</taxon>
        <taxon>Ecdysozoa</taxon>
        <taxon>Arthropoda</taxon>
        <taxon>Hexapoda</taxon>
        <taxon>Insecta</taxon>
        <taxon>Pterygota</taxon>
        <taxon>Neoptera</taxon>
        <taxon>Endopterygota</taxon>
        <taxon>Coleoptera</taxon>
        <taxon>Polyphaga</taxon>
        <taxon>Cucujiformia</taxon>
        <taxon>Curculionidae</taxon>
        <taxon>Scolytinae</taxon>
        <taxon>Dendroctonus</taxon>
    </lineage>
</organism>
<proteinExistence type="predicted"/>
<feature type="disulfide bond" evidence="3">
    <location>
        <begin position="237"/>
        <end position="255"/>
    </location>
</feature>
<dbReference type="SMART" id="SM00192">
    <property type="entry name" value="LDLa"/>
    <property type="match status" value="1"/>
</dbReference>
<dbReference type="Gene3D" id="4.10.400.10">
    <property type="entry name" value="Low-density Lipoprotein Receptor"/>
    <property type="match status" value="1"/>
</dbReference>
<dbReference type="OrthoDB" id="10037824at2759"/>
<evidence type="ECO:0000313" key="4">
    <source>
        <dbReference type="EMBL" id="ENN74973.1"/>
    </source>
</evidence>
<dbReference type="CDD" id="cd00112">
    <property type="entry name" value="LDLa"/>
    <property type="match status" value="1"/>
</dbReference>
<protein>
    <submittedName>
        <fullName evidence="4">Uncharacterized protein</fullName>
    </submittedName>
</protein>
<keyword evidence="2" id="KW-0325">Glycoprotein</keyword>
<dbReference type="HOGENOM" id="CLU_1039241_0_0_1"/>
<reference evidence="4" key="1">
    <citation type="journal article" date="2013" name="Genome Biol.">
        <title>Draft genome of the mountain pine beetle, Dendroctonus ponderosae Hopkins, a major forest pest.</title>
        <authorList>
            <person name="Keeling C.I."/>
            <person name="Yuen M.M."/>
            <person name="Liao N.Y."/>
            <person name="Docking T.R."/>
            <person name="Chan S.K."/>
            <person name="Taylor G.A."/>
            <person name="Palmquist D.L."/>
            <person name="Jackman S.D."/>
            <person name="Nguyen A."/>
            <person name="Li M."/>
            <person name="Henderson H."/>
            <person name="Janes J.K."/>
            <person name="Zhao Y."/>
            <person name="Pandoh P."/>
            <person name="Moore R."/>
            <person name="Sperling F.A."/>
            <person name="Huber D.P."/>
            <person name="Birol I."/>
            <person name="Jones S.J."/>
            <person name="Bohlmann J."/>
        </authorList>
    </citation>
    <scope>NUCLEOTIDE SEQUENCE</scope>
</reference>
<dbReference type="Pfam" id="PF00057">
    <property type="entry name" value="Ldl_recept_a"/>
    <property type="match status" value="1"/>
</dbReference>
<name>N6TB61_DENPD</name>